<feature type="coiled-coil region" evidence="1">
    <location>
        <begin position="250"/>
        <end position="368"/>
    </location>
</feature>
<dbReference type="EMBL" id="CM029044">
    <property type="protein sequence ID" value="KAG2604242.1"/>
    <property type="molecule type" value="Genomic_DNA"/>
</dbReference>
<proteinExistence type="predicted"/>
<comment type="caution">
    <text evidence="3">The sequence shown here is derived from an EMBL/GenBank/DDBJ whole genome shotgun (WGS) entry which is preliminary data.</text>
</comment>
<evidence type="ECO:0000256" key="2">
    <source>
        <dbReference type="SAM" id="MobiDB-lite"/>
    </source>
</evidence>
<keyword evidence="1" id="KW-0175">Coiled coil</keyword>
<keyword evidence="4" id="KW-1185">Reference proteome</keyword>
<dbReference type="Proteomes" id="UP000823388">
    <property type="component" value="Chromosome 4N"/>
</dbReference>
<evidence type="ECO:0000313" key="3">
    <source>
        <dbReference type="EMBL" id="KAG2604242.1"/>
    </source>
</evidence>
<feature type="compositionally biased region" description="Basic and acidic residues" evidence="2">
    <location>
        <begin position="1"/>
        <end position="13"/>
    </location>
</feature>
<dbReference type="AlphaFoldDB" id="A0A8T0SXH8"/>
<sequence>MGVKYPDRVEPKKPEKRSKGTSSEDPAAKKRKVSSAHAEASKANPKVFSSRPPRPPQKVPSTKKGNRLVRYLRDVPPREMCRSDNVRDVVVKLNPSRGAGLRSVSLLDLDDKGTTIDPVLPTLAVAVEPTLAPAKNVAKATSMNVAKATSTDVATPSIQPSGALEIVDNEGVGAIGTEARKDPLKATEGTSLAVEKHQLENELFDVEGFKSELEAYGTGDLGRVVAAMNAKAFLAGRVLLRRAKAESDKMLEASAEKVRLVEENERLKKDLSLLQALDDSRKKLNEELEERARRHDIVVNKMQKELDSKEATIKGLRQEIEKSVDKARKAEGLAVQLSGECAKKDKIIERLEEEARENTQLLAKANDEIVEKSSEIYKAYREALATFGAEPEPLVRSDGLGLNGLLDWMLKEFAVLENILTDISDNSAVISCENAFTLLDHEGCQELSKIAAPRYQLPESLELEACSSRI</sequence>
<evidence type="ECO:0000313" key="4">
    <source>
        <dbReference type="Proteomes" id="UP000823388"/>
    </source>
</evidence>
<feature type="region of interest" description="Disordered" evidence="2">
    <location>
        <begin position="1"/>
        <end position="68"/>
    </location>
</feature>
<protein>
    <submittedName>
        <fullName evidence="3">Uncharacterized protein</fullName>
    </submittedName>
</protein>
<gene>
    <name evidence="3" type="ORF">PVAP13_4NG055908</name>
</gene>
<evidence type="ECO:0000256" key="1">
    <source>
        <dbReference type="SAM" id="Coils"/>
    </source>
</evidence>
<organism evidence="3 4">
    <name type="scientific">Panicum virgatum</name>
    <name type="common">Blackwell switchgrass</name>
    <dbReference type="NCBI Taxonomy" id="38727"/>
    <lineage>
        <taxon>Eukaryota</taxon>
        <taxon>Viridiplantae</taxon>
        <taxon>Streptophyta</taxon>
        <taxon>Embryophyta</taxon>
        <taxon>Tracheophyta</taxon>
        <taxon>Spermatophyta</taxon>
        <taxon>Magnoliopsida</taxon>
        <taxon>Liliopsida</taxon>
        <taxon>Poales</taxon>
        <taxon>Poaceae</taxon>
        <taxon>PACMAD clade</taxon>
        <taxon>Panicoideae</taxon>
        <taxon>Panicodae</taxon>
        <taxon>Paniceae</taxon>
        <taxon>Panicinae</taxon>
        <taxon>Panicum</taxon>
        <taxon>Panicum sect. Hiantes</taxon>
    </lineage>
</organism>
<name>A0A8T0SXH8_PANVG</name>
<reference evidence="3" key="1">
    <citation type="submission" date="2020-05" db="EMBL/GenBank/DDBJ databases">
        <title>WGS assembly of Panicum virgatum.</title>
        <authorList>
            <person name="Lovell J.T."/>
            <person name="Jenkins J."/>
            <person name="Shu S."/>
            <person name="Juenger T.E."/>
            <person name="Schmutz J."/>
        </authorList>
    </citation>
    <scope>NUCLEOTIDE SEQUENCE</scope>
    <source>
        <strain evidence="3">AP13</strain>
    </source>
</reference>
<accession>A0A8T0SXH8</accession>